<keyword evidence="1" id="KW-0812">Transmembrane</keyword>
<keyword evidence="5" id="KW-1185">Reference proteome</keyword>
<dbReference type="EMBL" id="FMAR01000001">
    <property type="protein sequence ID" value="SCB83386.1"/>
    <property type="molecule type" value="Genomic_DNA"/>
</dbReference>
<dbReference type="PANTHER" id="PTHR30273:SF2">
    <property type="entry name" value="PROTEIN FECR"/>
    <property type="match status" value="1"/>
</dbReference>
<dbReference type="Gene3D" id="2.60.120.1440">
    <property type="match status" value="1"/>
</dbReference>
<dbReference type="STRING" id="1335309.GA0116948_101460"/>
<name>A0A1C3ZMA6_9BACT</name>
<dbReference type="Gene3D" id="3.55.50.30">
    <property type="match status" value="1"/>
</dbReference>
<protein>
    <submittedName>
        <fullName evidence="4">FecR family protein</fullName>
    </submittedName>
</protein>
<evidence type="ECO:0000259" key="2">
    <source>
        <dbReference type="Pfam" id="PF04773"/>
    </source>
</evidence>
<dbReference type="AlphaFoldDB" id="A0A1C3ZMA6"/>
<sequence>MEADQHKELFPFLQRAAYLIRQHQQGLLTAAEQEELHTWIGASLENQRLFDQMTDPAFLQEHLHRFEKFDTEAGWNNFRALHFPSRQARLRPLFGWWSAAAILLMLVGIGLFFRHQSSTSRPLAAIQASPVVPGHSRALLTLADGSVIPLDSNGNRVIAQQGATVQQQNGQLQYLAQGDATTAMNMLTTPRGGQFRLTLPDGTKVWLNAASSIRYPTAFTGTQRTVEIRGEAYFEVAPVANKPFTVKINQNTSIAVLGTGFNVNAYTDEPFIRTTLIEGAISVHTGNTSRVLAPGQQALVNGPAIQVSDHADTTAILAWKREAFYFQEADISSVMRQLSRWYDVTVVYEGSMPSRRFQGEIERNLPLADVLEGLESTGIHFRLQGRTIIVTP</sequence>
<dbReference type="OrthoDB" id="1452822at2"/>
<dbReference type="InterPro" id="IPR012373">
    <property type="entry name" value="Ferrdict_sens_TM"/>
</dbReference>
<gene>
    <name evidence="4" type="ORF">GA0116948_101460</name>
</gene>
<evidence type="ECO:0000259" key="3">
    <source>
        <dbReference type="Pfam" id="PF16344"/>
    </source>
</evidence>
<feature type="domain" description="Protein FecR C-terminal" evidence="3">
    <location>
        <begin position="324"/>
        <end position="390"/>
    </location>
</feature>
<evidence type="ECO:0000256" key="1">
    <source>
        <dbReference type="SAM" id="Phobius"/>
    </source>
</evidence>
<keyword evidence="1" id="KW-0472">Membrane</keyword>
<evidence type="ECO:0000313" key="5">
    <source>
        <dbReference type="Proteomes" id="UP000242818"/>
    </source>
</evidence>
<proteinExistence type="predicted"/>
<accession>A0A1C3ZMA6</accession>
<reference evidence="4 5" key="1">
    <citation type="submission" date="2016-08" db="EMBL/GenBank/DDBJ databases">
        <authorList>
            <person name="Seilhamer J.J."/>
        </authorList>
    </citation>
    <scope>NUCLEOTIDE SEQUENCE [LARGE SCALE GENOMIC DNA]</scope>
    <source>
        <strain evidence="4 5">A37T2</strain>
    </source>
</reference>
<dbReference type="Proteomes" id="UP000242818">
    <property type="component" value="Unassembled WGS sequence"/>
</dbReference>
<keyword evidence="1" id="KW-1133">Transmembrane helix</keyword>
<dbReference type="GO" id="GO:0016989">
    <property type="term" value="F:sigma factor antagonist activity"/>
    <property type="evidence" value="ECO:0007669"/>
    <property type="project" value="TreeGrafter"/>
</dbReference>
<dbReference type="InterPro" id="IPR006860">
    <property type="entry name" value="FecR"/>
</dbReference>
<dbReference type="Pfam" id="PF04773">
    <property type="entry name" value="FecR"/>
    <property type="match status" value="1"/>
</dbReference>
<evidence type="ECO:0000313" key="4">
    <source>
        <dbReference type="EMBL" id="SCB83386.1"/>
    </source>
</evidence>
<dbReference type="PANTHER" id="PTHR30273">
    <property type="entry name" value="PERIPLASMIC SIGNAL SENSOR AND SIGMA FACTOR ACTIVATOR FECR-RELATED"/>
    <property type="match status" value="1"/>
</dbReference>
<organism evidence="4 5">
    <name type="scientific">Chitinophaga costaii</name>
    <dbReference type="NCBI Taxonomy" id="1335309"/>
    <lineage>
        <taxon>Bacteria</taxon>
        <taxon>Pseudomonadati</taxon>
        <taxon>Bacteroidota</taxon>
        <taxon>Chitinophagia</taxon>
        <taxon>Chitinophagales</taxon>
        <taxon>Chitinophagaceae</taxon>
        <taxon>Chitinophaga</taxon>
    </lineage>
</organism>
<feature type="domain" description="FecR protein" evidence="2">
    <location>
        <begin position="187"/>
        <end position="281"/>
    </location>
</feature>
<dbReference type="InterPro" id="IPR032508">
    <property type="entry name" value="FecR_C"/>
</dbReference>
<feature type="transmembrane region" description="Helical" evidence="1">
    <location>
        <begin position="93"/>
        <end position="113"/>
    </location>
</feature>
<dbReference type="RefSeq" id="WP_089708577.1">
    <property type="nucleotide sequence ID" value="NZ_FMAR01000001.1"/>
</dbReference>
<dbReference type="Pfam" id="PF16344">
    <property type="entry name" value="FecR_C"/>
    <property type="match status" value="1"/>
</dbReference>